<evidence type="ECO:0000256" key="13">
    <source>
        <dbReference type="SAM" id="MobiDB-lite"/>
    </source>
</evidence>
<dbReference type="FunFam" id="3.40.50.410:FF:000041">
    <property type="entry name" value="Collagen alpha-1(XXI) chain isoform X1"/>
    <property type="match status" value="1"/>
</dbReference>
<dbReference type="Gene3D" id="2.60.120.200">
    <property type="match status" value="1"/>
</dbReference>
<dbReference type="PROSITE" id="PS50234">
    <property type="entry name" value="VWFA"/>
    <property type="match status" value="1"/>
</dbReference>
<evidence type="ECO:0000313" key="17">
    <source>
        <dbReference type="Proteomes" id="UP001591681"/>
    </source>
</evidence>
<reference evidence="16 17" key="1">
    <citation type="submission" date="2024-09" db="EMBL/GenBank/DDBJ databases">
        <title>A chromosome-level genome assembly of Gray's grenadier anchovy, Coilia grayii.</title>
        <authorList>
            <person name="Fu Z."/>
        </authorList>
    </citation>
    <scope>NUCLEOTIDE SEQUENCE [LARGE SCALE GENOMIC DNA]</scope>
    <source>
        <strain evidence="16">G4</strain>
        <tissue evidence="16">Muscle</tissue>
    </source>
</reference>
<dbReference type="Pfam" id="PF00092">
    <property type="entry name" value="VWA"/>
    <property type="match status" value="1"/>
</dbReference>
<evidence type="ECO:0000256" key="4">
    <source>
        <dbReference type="ARBA" id="ARBA00022525"/>
    </source>
</evidence>
<dbReference type="InterPro" id="IPR048287">
    <property type="entry name" value="TSPN-like_N"/>
</dbReference>
<feature type="region of interest" description="Disordered" evidence="13">
    <location>
        <begin position="441"/>
        <end position="603"/>
    </location>
</feature>
<comment type="subcellular location">
    <subcellularLocation>
        <location evidence="1">Cytoplasm</location>
    </subcellularLocation>
    <subcellularLocation>
        <location evidence="2">Secreted</location>
        <location evidence="2">Extracellular space</location>
        <location evidence="2">Extracellular matrix</location>
    </subcellularLocation>
</comment>
<dbReference type="Proteomes" id="UP001591681">
    <property type="component" value="Unassembled WGS sequence"/>
</dbReference>
<evidence type="ECO:0000256" key="8">
    <source>
        <dbReference type="ARBA" id="ARBA00022889"/>
    </source>
</evidence>
<keyword evidence="5" id="KW-0272">Extracellular matrix</keyword>
<keyword evidence="9" id="KW-0176">Collagen</keyword>
<evidence type="ECO:0000256" key="10">
    <source>
        <dbReference type="ARBA" id="ARBA00023278"/>
    </source>
</evidence>
<dbReference type="InterPro" id="IPR002035">
    <property type="entry name" value="VWF_A"/>
</dbReference>
<dbReference type="FunFam" id="2.60.120.200:FF:000068">
    <property type="entry name" value="collagen alpha-1(XXI) chain isoform X1"/>
    <property type="match status" value="1"/>
</dbReference>
<evidence type="ECO:0000313" key="16">
    <source>
        <dbReference type="EMBL" id="KAL2085928.1"/>
    </source>
</evidence>
<evidence type="ECO:0000256" key="9">
    <source>
        <dbReference type="ARBA" id="ARBA00023119"/>
    </source>
</evidence>
<feature type="chain" id="PRO_5044803878" description="Collagen alpha-1(XXI) chain" evidence="14">
    <location>
        <begin position="20"/>
        <end position="603"/>
    </location>
</feature>
<dbReference type="SUPFAM" id="SSF49899">
    <property type="entry name" value="Concanavalin A-like lectins/glucanases"/>
    <property type="match status" value="1"/>
</dbReference>
<keyword evidence="6 14" id="KW-0732">Signal</keyword>
<evidence type="ECO:0000256" key="1">
    <source>
        <dbReference type="ARBA" id="ARBA00004496"/>
    </source>
</evidence>
<keyword evidence="8" id="KW-0130">Cell adhesion</keyword>
<dbReference type="GO" id="GO:0007155">
    <property type="term" value="P:cell adhesion"/>
    <property type="evidence" value="ECO:0007669"/>
    <property type="project" value="UniProtKB-KW"/>
</dbReference>
<dbReference type="Pfam" id="PF01391">
    <property type="entry name" value="Collagen"/>
    <property type="match status" value="2"/>
</dbReference>
<evidence type="ECO:0000256" key="6">
    <source>
        <dbReference type="ARBA" id="ARBA00022729"/>
    </source>
</evidence>
<dbReference type="SMART" id="SM00210">
    <property type="entry name" value="TSPN"/>
    <property type="match status" value="1"/>
</dbReference>
<gene>
    <name evidence="16" type="ORF">ACEWY4_019248</name>
</gene>
<dbReference type="InterPro" id="IPR008160">
    <property type="entry name" value="Collagen"/>
</dbReference>
<dbReference type="PRINTS" id="PR00453">
    <property type="entry name" value="VWFADOMAIN"/>
</dbReference>
<evidence type="ECO:0000256" key="11">
    <source>
        <dbReference type="ARBA" id="ARBA00049648"/>
    </source>
</evidence>
<feature type="domain" description="VWFA" evidence="15">
    <location>
        <begin position="35"/>
        <end position="212"/>
    </location>
</feature>
<keyword evidence="17" id="KW-1185">Reference proteome</keyword>
<feature type="signal peptide" evidence="14">
    <location>
        <begin position="1"/>
        <end position="19"/>
    </location>
</feature>
<dbReference type="InterPro" id="IPR013320">
    <property type="entry name" value="ConA-like_dom_sf"/>
</dbReference>
<evidence type="ECO:0000259" key="15">
    <source>
        <dbReference type="PROSITE" id="PS50234"/>
    </source>
</evidence>
<name>A0ABD1JFJ3_9TELE</name>
<dbReference type="SMART" id="SM00327">
    <property type="entry name" value="VWA"/>
    <property type="match status" value="1"/>
</dbReference>
<dbReference type="PANTHER" id="PTHR24020">
    <property type="entry name" value="COLLAGEN ALPHA"/>
    <property type="match status" value="1"/>
</dbReference>
<evidence type="ECO:0000256" key="7">
    <source>
        <dbReference type="ARBA" id="ARBA00022737"/>
    </source>
</evidence>
<evidence type="ECO:0000256" key="2">
    <source>
        <dbReference type="ARBA" id="ARBA00004498"/>
    </source>
</evidence>
<keyword evidence="3" id="KW-0963">Cytoplasm</keyword>
<dbReference type="AlphaFoldDB" id="A0ABD1JFJ3"/>
<evidence type="ECO:0000256" key="5">
    <source>
        <dbReference type="ARBA" id="ARBA00022530"/>
    </source>
</evidence>
<evidence type="ECO:0000256" key="14">
    <source>
        <dbReference type="SAM" id="SignalP"/>
    </source>
</evidence>
<dbReference type="InterPro" id="IPR050525">
    <property type="entry name" value="ECM_Assembly_Org"/>
</dbReference>
<sequence length="603" mass="65088">MLWTLRVLTILLSMACLQAIEEEDIRAGCSTAVNDLVYIIDGSWSVGTTDFETAKRWLVNITSRFDVGPLYTQVAVVQYSDTPRLEIPLGRHQTTASLVTAIEEISYLGGNTQTGRAIKFAIDHVFPSSQRTEAVKNRIAVVVTDGKSQDDVVDASVEARAQNIILFAVGVGDETTTSELVAIANQPPNDYVLYAEDYTTMGRIRDSMEQKLCEESVCPTRIPVASRDEKGFELMLGMNIHQKAKKIQGSLASEAAYHLEKQVDITENTREIFPEGLPPSYVFVATIRLRGSQRKEKFDLWRVLSKDRVTQAAVTVDGTDKSVTFTTTNLANDEQKITFKAAGIEKLFDEGWHQLKVLVKPGHVTCFLDDIQIQDEDLEPVVPIYINGKTQIAKKLNSDATVPVEVQKLRLYCDPQQSERETACEIYSVVQHTFSCPLDREPAVEEPEEECDCSKGSPGPPGPPGPRGFRGESGREGPPGPDGKPGRVGPKGESGEPGVHGEKGEAGPPGMTGEIGIRGFKGERGEQGLPGIPGPPGPKGLSAARSNVGSIGMPGKRGLPGERGAPGPKGDPGQIGKPGLPGRDGLDGPVGPKVSQFFAHLGK</sequence>
<dbReference type="GO" id="GO:0005737">
    <property type="term" value="C:cytoplasm"/>
    <property type="evidence" value="ECO:0007669"/>
    <property type="project" value="UniProtKB-SubCell"/>
</dbReference>
<keyword evidence="10" id="KW-0379">Hydroxylation</keyword>
<dbReference type="Gene3D" id="3.40.50.410">
    <property type="entry name" value="von Willebrand factor, type A domain"/>
    <property type="match status" value="1"/>
</dbReference>
<evidence type="ECO:0000256" key="12">
    <source>
        <dbReference type="ARBA" id="ARBA00074870"/>
    </source>
</evidence>
<keyword evidence="7" id="KW-0677">Repeat</keyword>
<comment type="similarity">
    <text evidence="11">Belongs to the fibril-associated collagens with interrupted helices (FACIT) family.</text>
</comment>
<dbReference type="GO" id="GO:0005581">
    <property type="term" value="C:collagen trimer"/>
    <property type="evidence" value="ECO:0007669"/>
    <property type="project" value="UniProtKB-KW"/>
</dbReference>
<accession>A0ABD1JFJ3</accession>
<dbReference type="SUPFAM" id="SSF53300">
    <property type="entry name" value="vWA-like"/>
    <property type="match status" value="1"/>
</dbReference>
<evidence type="ECO:0000256" key="3">
    <source>
        <dbReference type="ARBA" id="ARBA00022490"/>
    </source>
</evidence>
<comment type="caution">
    <text evidence="16">The sequence shown here is derived from an EMBL/GenBank/DDBJ whole genome shotgun (WGS) entry which is preliminary data.</text>
</comment>
<dbReference type="InterPro" id="IPR036465">
    <property type="entry name" value="vWFA_dom_sf"/>
</dbReference>
<organism evidence="16 17">
    <name type="scientific">Coilia grayii</name>
    <name type="common">Gray's grenadier anchovy</name>
    <dbReference type="NCBI Taxonomy" id="363190"/>
    <lineage>
        <taxon>Eukaryota</taxon>
        <taxon>Metazoa</taxon>
        <taxon>Chordata</taxon>
        <taxon>Craniata</taxon>
        <taxon>Vertebrata</taxon>
        <taxon>Euteleostomi</taxon>
        <taxon>Actinopterygii</taxon>
        <taxon>Neopterygii</taxon>
        <taxon>Teleostei</taxon>
        <taxon>Clupei</taxon>
        <taxon>Clupeiformes</taxon>
        <taxon>Clupeoidei</taxon>
        <taxon>Engraulidae</taxon>
        <taxon>Coilinae</taxon>
        <taxon>Coilia</taxon>
    </lineage>
</organism>
<proteinExistence type="inferred from homology"/>
<dbReference type="PANTHER" id="PTHR24020:SF89">
    <property type="entry name" value="COLLAGEN ALPHA-1(XXI) CHAIN-LIKE ISOFORM X1"/>
    <property type="match status" value="1"/>
</dbReference>
<dbReference type="EMBL" id="JBHFQA010000016">
    <property type="protein sequence ID" value="KAL2085928.1"/>
    <property type="molecule type" value="Genomic_DNA"/>
</dbReference>
<feature type="compositionally biased region" description="Low complexity" evidence="13">
    <location>
        <begin position="577"/>
        <end position="592"/>
    </location>
</feature>
<protein>
    <recommendedName>
        <fullName evidence="12">Collagen alpha-1(XXI) chain</fullName>
    </recommendedName>
</protein>
<keyword evidence="4" id="KW-0964">Secreted</keyword>